<dbReference type="GO" id="GO:0005524">
    <property type="term" value="F:ATP binding"/>
    <property type="evidence" value="ECO:0007669"/>
    <property type="project" value="UniProtKB-UniRule"/>
</dbReference>
<evidence type="ECO:0000313" key="16">
    <source>
        <dbReference type="Proteomes" id="UP000285567"/>
    </source>
</evidence>
<comment type="cofactor">
    <cofactor evidence="1 11">
        <name>Mg(2+)</name>
        <dbReference type="ChEBI" id="CHEBI:18420"/>
    </cofactor>
</comment>
<feature type="binding site" evidence="11">
    <location>
        <position position="164"/>
    </location>
    <ligand>
        <name>CTP</name>
        <dbReference type="ChEBI" id="CHEBI:37563"/>
    </ligand>
</feature>
<accession>A0A418IL81</accession>
<evidence type="ECO:0000256" key="7">
    <source>
        <dbReference type="ARBA" id="ARBA00022800"/>
    </source>
</evidence>
<dbReference type="GO" id="GO:0042245">
    <property type="term" value="P:RNA repair"/>
    <property type="evidence" value="ECO:0007669"/>
    <property type="project" value="UniProtKB-KW"/>
</dbReference>
<dbReference type="GO" id="GO:0000287">
    <property type="term" value="F:magnesium ion binding"/>
    <property type="evidence" value="ECO:0007669"/>
    <property type="project" value="UniProtKB-UniRule"/>
</dbReference>
<feature type="binding site" evidence="11">
    <location>
        <position position="31"/>
    </location>
    <ligand>
        <name>CTP</name>
        <dbReference type="ChEBI" id="CHEBI:37563"/>
    </ligand>
</feature>
<dbReference type="GO" id="GO:0004810">
    <property type="term" value="F:CCA tRNA nucleotidyltransferase activity"/>
    <property type="evidence" value="ECO:0007669"/>
    <property type="project" value="UniProtKB-UniRule"/>
</dbReference>
<dbReference type="EMBL" id="QXUL01000067">
    <property type="protein sequence ID" value="RIN08649.1"/>
    <property type="molecule type" value="Genomic_DNA"/>
</dbReference>
<evidence type="ECO:0000256" key="9">
    <source>
        <dbReference type="ARBA" id="ARBA00022842"/>
    </source>
</evidence>
<name>A0A418IL81_STAXY</name>
<sequence>MTNNLFEKAKPILERLQSHDFQAYFEGGSVRDYIMNKSIHDIDITTSATPDEIESVFEKTIPIGREHGTINVVYQGEQYEVTTFRAEGEYIDHRRPNEVYFVRNLFEDVRRRDFTMNAIAMDMQYQIHDYFNGQQDIVDKIIRTVGNPSERFNEDALRIIRGLRFQSQLDFELDPDTFKAMEQLISDISHLSIERIVVELKKLMLGIAIKQTFNNLKQFKAFSYMPFFKYFDLSKVIIEQPMPLTVFIALLKVQQPDITSNISDLKMSNQEKKYINKIIQIIETIPKVQTKRQLKLFVYDYGKEDILEVLSYADTFKENQIVTNSPFIINSRAIIEMARVLPIHSRKEMDINGKDILTLVDKPSGPWLKSTLREIECAIITGEVNNIKPELIKWVKTHV</sequence>
<evidence type="ECO:0000256" key="6">
    <source>
        <dbReference type="ARBA" id="ARBA00022741"/>
    </source>
</evidence>
<feature type="binding site" evidence="11">
    <location>
        <position position="112"/>
    </location>
    <ligand>
        <name>CTP</name>
        <dbReference type="ChEBI" id="CHEBI:37563"/>
    </ligand>
</feature>
<dbReference type="Gene3D" id="1.10.246.80">
    <property type="match status" value="1"/>
</dbReference>
<feature type="binding site" evidence="11">
    <location>
        <position position="155"/>
    </location>
    <ligand>
        <name>CTP</name>
        <dbReference type="ChEBI" id="CHEBI:37563"/>
    </ligand>
</feature>
<keyword evidence="6 11" id="KW-0547">Nucleotide-binding</keyword>
<feature type="domain" description="Poly A polymerase head" evidence="12">
    <location>
        <begin position="23"/>
        <end position="143"/>
    </location>
</feature>
<keyword evidence="9 11" id="KW-0460">Magnesium</keyword>
<feature type="binding site" evidence="11">
    <location>
        <position position="155"/>
    </location>
    <ligand>
        <name>ATP</name>
        <dbReference type="ChEBI" id="CHEBI:30616"/>
    </ligand>
</feature>
<dbReference type="Gene3D" id="1.10.3090.10">
    <property type="entry name" value="cca-adding enzyme, domain 2"/>
    <property type="match status" value="1"/>
</dbReference>
<feature type="binding site" evidence="11">
    <location>
        <position position="112"/>
    </location>
    <ligand>
        <name>ATP</name>
        <dbReference type="ChEBI" id="CHEBI:30616"/>
    </ligand>
</feature>
<protein>
    <recommendedName>
        <fullName evidence="11">CCA-adding enzyme</fullName>
        <ecNumber evidence="11">2.7.7.72</ecNumber>
    </recommendedName>
    <alternativeName>
        <fullName evidence="11">CCA tRNA nucleotidyltransferase</fullName>
    </alternativeName>
    <alternativeName>
        <fullName evidence="11">tRNA CCA-pyrophosphorylase</fullName>
    </alternativeName>
    <alternativeName>
        <fullName evidence="11">tRNA adenylyl-/cytidylyl- transferase</fullName>
    </alternativeName>
    <alternativeName>
        <fullName evidence="11">tRNA nucleotidyltransferase</fullName>
    </alternativeName>
    <alternativeName>
        <fullName evidence="11">tRNA-NT</fullName>
    </alternativeName>
</protein>
<dbReference type="InterPro" id="IPR032810">
    <property type="entry name" value="CCA-adding_enz_C"/>
</dbReference>
<keyword evidence="8 11" id="KW-0067">ATP-binding</keyword>
<evidence type="ECO:0000259" key="14">
    <source>
        <dbReference type="Pfam" id="PF13735"/>
    </source>
</evidence>
<gene>
    <name evidence="11" type="primary">cca</name>
    <name evidence="15" type="ORF">BU097_11455</name>
</gene>
<dbReference type="GO" id="GO:0160016">
    <property type="term" value="F:CCACCA tRNA nucleotidyltransferase activity"/>
    <property type="evidence" value="ECO:0007669"/>
    <property type="project" value="RHEA"/>
</dbReference>
<feature type="binding site" evidence="11">
    <location>
        <position position="28"/>
    </location>
    <ligand>
        <name>CTP</name>
        <dbReference type="ChEBI" id="CHEBI:37563"/>
    </ligand>
</feature>
<evidence type="ECO:0000256" key="1">
    <source>
        <dbReference type="ARBA" id="ARBA00001946"/>
    </source>
</evidence>
<keyword evidence="4 11" id="KW-0548">Nucleotidyltransferase</keyword>
<feature type="binding site" evidence="11">
    <location>
        <position position="41"/>
    </location>
    <ligand>
        <name>Mg(2+)</name>
        <dbReference type="ChEBI" id="CHEBI:18420"/>
    </ligand>
</feature>
<evidence type="ECO:0000256" key="11">
    <source>
        <dbReference type="HAMAP-Rule" id="MF_01263"/>
    </source>
</evidence>
<feature type="binding site" evidence="11">
    <location>
        <position position="161"/>
    </location>
    <ligand>
        <name>CTP</name>
        <dbReference type="ChEBI" id="CHEBI:37563"/>
    </ligand>
</feature>
<dbReference type="RefSeq" id="WP_119604136.1">
    <property type="nucleotide sequence ID" value="NZ_QXUL01000067.1"/>
</dbReference>
<keyword evidence="2 11" id="KW-0808">Transferase</keyword>
<comment type="catalytic activity">
    <reaction evidence="11">
        <text>a tRNA precursor + 2 CTP + ATP = a tRNA with a 3' CCA end + 3 diphosphate</text>
        <dbReference type="Rhea" id="RHEA:14433"/>
        <dbReference type="Rhea" id="RHEA-COMP:10465"/>
        <dbReference type="Rhea" id="RHEA-COMP:10468"/>
        <dbReference type="ChEBI" id="CHEBI:30616"/>
        <dbReference type="ChEBI" id="CHEBI:33019"/>
        <dbReference type="ChEBI" id="CHEBI:37563"/>
        <dbReference type="ChEBI" id="CHEBI:74896"/>
        <dbReference type="ChEBI" id="CHEBI:83071"/>
        <dbReference type="EC" id="2.7.7.72"/>
    </reaction>
</comment>
<dbReference type="PANTHER" id="PTHR46173">
    <property type="entry name" value="CCA TRNA NUCLEOTIDYLTRANSFERASE 1, MITOCHONDRIAL"/>
    <property type="match status" value="1"/>
</dbReference>
<dbReference type="EC" id="2.7.7.72" evidence="11"/>
<feature type="binding site" evidence="11">
    <location>
        <position position="28"/>
    </location>
    <ligand>
        <name>ATP</name>
        <dbReference type="ChEBI" id="CHEBI:30616"/>
    </ligand>
</feature>
<dbReference type="SUPFAM" id="SSF81301">
    <property type="entry name" value="Nucleotidyltransferase"/>
    <property type="match status" value="1"/>
</dbReference>
<feature type="binding site" evidence="11">
    <location>
        <position position="161"/>
    </location>
    <ligand>
        <name>ATP</name>
        <dbReference type="ChEBI" id="CHEBI:30616"/>
    </ligand>
</feature>
<dbReference type="Gene3D" id="3.30.460.10">
    <property type="entry name" value="Beta Polymerase, domain 2"/>
    <property type="match status" value="1"/>
</dbReference>
<dbReference type="InterPro" id="IPR023068">
    <property type="entry name" value="CCA-adding_enz_firmicutes"/>
</dbReference>
<feature type="binding site" evidence="11">
    <location>
        <position position="158"/>
    </location>
    <ligand>
        <name>CTP</name>
        <dbReference type="ChEBI" id="CHEBI:37563"/>
    </ligand>
</feature>
<keyword evidence="16" id="KW-1185">Reference proteome</keyword>
<feature type="binding site" evidence="11">
    <location>
        <position position="43"/>
    </location>
    <ligand>
        <name>Mg(2+)</name>
        <dbReference type="ChEBI" id="CHEBI:18420"/>
    </ligand>
</feature>
<feature type="binding site" evidence="11">
    <location>
        <position position="31"/>
    </location>
    <ligand>
        <name>ATP</name>
        <dbReference type="ChEBI" id="CHEBI:30616"/>
    </ligand>
</feature>
<dbReference type="Pfam" id="PF01743">
    <property type="entry name" value="PolyA_pol"/>
    <property type="match status" value="1"/>
</dbReference>
<feature type="domain" description="CCA-adding enzyme C-terminal" evidence="14">
    <location>
        <begin position="245"/>
        <end position="395"/>
    </location>
</feature>
<dbReference type="PANTHER" id="PTHR46173:SF1">
    <property type="entry name" value="CCA TRNA NUCLEOTIDYLTRANSFERASE 1, MITOCHONDRIAL"/>
    <property type="match status" value="1"/>
</dbReference>
<evidence type="ECO:0000259" key="12">
    <source>
        <dbReference type="Pfam" id="PF01743"/>
    </source>
</evidence>
<keyword evidence="5 11" id="KW-0479">Metal-binding</keyword>
<feature type="binding site" evidence="11">
    <location>
        <position position="164"/>
    </location>
    <ligand>
        <name>ATP</name>
        <dbReference type="ChEBI" id="CHEBI:30616"/>
    </ligand>
</feature>
<evidence type="ECO:0000256" key="10">
    <source>
        <dbReference type="ARBA" id="ARBA00022884"/>
    </source>
</evidence>
<comment type="subunit">
    <text evidence="11">Homodimer.</text>
</comment>
<feature type="domain" description="tRNA nucleotidyltransferase/poly(A) polymerase RNA and SrmB- binding" evidence="13">
    <location>
        <begin position="170"/>
        <end position="228"/>
    </location>
</feature>
<evidence type="ECO:0000256" key="4">
    <source>
        <dbReference type="ARBA" id="ARBA00022695"/>
    </source>
</evidence>
<dbReference type="InterPro" id="IPR002646">
    <property type="entry name" value="PolA_pol_head_dom"/>
</dbReference>
<feature type="binding site" evidence="11">
    <location>
        <position position="158"/>
    </location>
    <ligand>
        <name>ATP</name>
        <dbReference type="ChEBI" id="CHEBI:30616"/>
    </ligand>
</feature>
<dbReference type="InterPro" id="IPR032828">
    <property type="entry name" value="PolyA_RNA-bd"/>
</dbReference>
<organism evidence="15 16">
    <name type="scientific">Staphylococcus xylosus</name>
    <dbReference type="NCBI Taxonomy" id="1288"/>
    <lineage>
        <taxon>Bacteria</taxon>
        <taxon>Bacillati</taxon>
        <taxon>Bacillota</taxon>
        <taxon>Bacilli</taxon>
        <taxon>Bacillales</taxon>
        <taxon>Staphylococcaceae</taxon>
        <taxon>Staphylococcus</taxon>
    </lineage>
</organism>
<dbReference type="InterPro" id="IPR050264">
    <property type="entry name" value="Bact_CCA-adding_enz_type3_sf"/>
</dbReference>
<keyword evidence="7 11" id="KW-0692">RNA repair</keyword>
<dbReference type="AlphaFoldDB" id="A0A418IL81"/>
<dbReference type="InterPro" id="IPR043519">
    <property type="entry name" value="NT_sf"/>
</dbReference>
<dbReference type="Pfam" id="PF12627">
    <property type="entry name" value="PolyA_pol_RNAbd"/>
    <property type="match status" value="1"/>
</dbReference>
<dbReference type="Proteomes" id="UP000285567">
    <property type="component" value="Unassembled WGS sequence"/>
</dbReference>
<dbReference type="HAMAP" id="MF_01263">
    <property type="entry name" value="CCA_bact_type3"/>
    <property type="match status" value="1"/>
</dbReference>
<comment type="caution">
    <text evidence="15">The sequence shown here is derived from an EMBL/GenBank/DDBJ whole genome shotgun (WGS) entry which is preliminary data.</text>
</comment>
<comment type="catalytic activity">
    <reaction evidence="11">
        <text>a tRNA with a 3' CCA end + 2 CTP + ATP = a tRNA with a 3' CCACCA end + 3 diphosphate</text>
        <dbReference type="Rhea" id="RHEA:76235"/>
        <dbReference type="Rhea" id="RHEA-COMP:10468"/>
        <dbReference type="Rhea" id="RHEA-COMP:18655"/>
        <dbReference type="ChEBI" id="CHEBI:30616"/>
        <dbReference type="ChEBI" id="CHEBI:33019"/>
        <dbReference type="ChEBI" id="CHEBI:37563"/>
        <dbReference type="ChEBI" id="CHEBI:83071"/>
        <dbReference type="ChEBI" id="CHEBI:195187"/>
    </reaction>
</comment>
<dbReference type="SUPFAM" id="SSF81891">
    <property type="entry name" value="Poly A polymerase C-terminal region-like"/>
    <property type="match status" value="1"/>
</dbReference>
<keyword evidence="10 11" id="KW-0694">RNA-binding</keyword>
<comment type="similarity">
    <text evidence="11">Belongs to the tRNA nucleotidyltransferase/poly(A) polymerase family. Bacterial CCA-adding enzyme type 3 subfamily.</text>
</comment>
<dbReference type="GO" id="GO:0001680">
    <property type="term" value="P:tRNA 3'-terminal CCA addition"/>
    <property type="evidence" value="ECO:0007669"/>
    <property type="project" value="UniProtKB-UniRule"/>
</dbReference>
<evidence type="ECO:0000256" key="8">
    <source>
        <dbReference type="ARBA" id="ARBA00022840"/>
    </source>
</evidence>
<dbReference type="NCBIfam" id="NF009814">
    <property type="entry name" value="PRK13299.1"/>
    <property type="match status" value="1"/>
</dbReference>
<comment type="function">
    <text evidence="11">Catalyzes the addition and repair of the essential 3'-terminal CCA sequence in tRNAs without using a nucleic acid template. Adds these three nucleotides in the order of C, C, and A to the tRNA nucleotide-73, using CTP and ATP as substrates and producing inorganic pyrophosphate. tRNA 3'-terminal CCA addition is required both for tRNA processing and repair. Also involved in tRNA surveillance by mediating tandem CCA addition to generate a CCACCA at the 3' terminus of unstable tRNAs. While stable tRNAs receive only 3'-terminal CCA, unstable tRNAs are marked with CCACCA and rapidly degraded.</text>
</comment>
<evidence type="ECO:0000256" key="3">
    <source>
        <dbReference type="ARBA" id="ARBA00022694"/>
    </source>
</evidence>
<evidence type="ECO:0000256" key="5">
    <source>
        <dbReference type="ARBA" id="ARBA00022723"/>
    </source>
</evidence>
<proteinExistence type="inferred from homology"/>
<reference evidence="15 16" key="1">
    <citation type="journal article" date="2016" name="Front. Microbiol.">
        <title>Comprehensive Phylogenetic Analysis of Bovine Non-aureus Staphylococci Species Based on Whole-Genome Sequencing.</title>
        <authorList>
            <person name="Naushad S."/>
            <person name="Barkema H.W."/>
            <person name="Luby C."/>
            <person name="Condas L.A."/>
            <person name="Nobrega D.B."/>
            <person name="Carson D.A."/>
            <person name="De Buck J."/>
        </authorList>
    </citation>
    <scope>NUCLEOTIDE SEQUENCE [LARGE SCALE GENOMIC DNA]</scope>
    <source>
        <strain evidence="15 16">SNUC 102</strain>
    </source>
</reference>
<evidence type="ECO:0000259" key="13">
    <source>
        <dbReference type="Pfam" id="PF12627"/>
    </source>
</evidence>
<evidence type="ECO:0000256" key="2">
    <source>
        <dbReference type="ARBA" id="ARBA00022679"/>
    </source>
</evidence>
<dbReference type="CDD" id="cd05398">
    <property type="entry name" value="NT_ClassII-CCAase"/>
    <property type="match status" value="1"/>
</dbReference>
<keyword evidence="3 11" id="KW-0819">tRNA processing</keyword>
<evidence type="ECO:0000313" key="15">
    <source>
        <dbReference type="EMBL" id="RIN08649.1"/>
    </source>
</evidence>
<comment type="miscellaneous">
    <text evidence="11">A single active site specifically recognizes both ATP and CTP and is responsible for their addition.</text>
</comment>
<dbReference type="OrthoDB" id="9805698at2"/>
<dbReference type="Pfam" id="PF13735">
    <property type="entry name" value="tRNA_NucTran2_2"/>
    <property type="match status" value="1"/>
</dbReference>
<dbReference type="GO" id="GO:0000049">
    <property type="term" value="F:tRNA binding"/>
    <property type="evidence" value="ECO:0007669"/>
    <property type="project" value="UniProtKB-UniRule"/>
</dbReference>